<accession>A0ABQ6Q144</accession>
<name>A0ABQ6Q144_9BACT</name>
<dbReference type="PROSITE" id="PS51257">
    <property type="entry name" value="PROKAR_LIPOPROTEIN"/>
    <property type="match status" value="1"/>
</dbReference>
<keyword evidence="2" id="KW-1185">Reference proteome</keyword>
<dbReference type="Proteomes" id="UP001307705">
    <property type="component" value="Unassembled WGS sequence"/>
</dbReference>
<dbReference type="RefSeq" id="WP_338228020.1">
    <property type="nucleotide sequence ID" value="NZ_BTPE01000004.1"/>
</dbReference>
<evidence type="ECO:0008006" key="3">
    <source>
        <dbReference type="Google" id="ProtNLM"/>
    </source>
</evidence>
<organism evidence="1 2">
    <name type="scientific">Algoriphagus taiwanensis</name>
    <dbReference type="NCBI Taxonomy" id="1445656"/>
    <lineage>
        <taxon>Bacteria</taxon>
        <taxon>Pseudomonadati</taxon>
        <taxon>Bacteroidota</taxon>
        <taxon>Cytophagia</taxon>
        <taxon>Cytophagales</taxon>
        <taxon>Cyclobacteriaceae</taxon>
        <taxon>Algoriphagus</taxon>
    </lineage>
</organism>
<dbReference type="EMBL" id="BTPE01000004">
    <property type="protein sequence ID" value="GMQ33250.1"/>
    <property type="molecule type" value="Genomic_DNA"/>
</dbReference>
<protein>
    <recommendedName>
        <fullName evidence="3">Lipoprotein</fullName>
    </recommendedName>
</protein>
<proteinExistence type="predicted"/>
<evidence type="ECO:0000313" key="1">
    <source>
        <dbReference type="EMBL" id="GMQ33250.1"/>
    </source>
</evidence>
<gene>
    <name evidence="1" type="ORF">Ataiwa_15220</name>
</gene>
<comment type="caution">
    <text evidence="1">The sequence shown here is derived from an EMBL/GenBank/DDBJ whole genome shotgun (WGS) entry which is preliminary data.</text>
</comment>
<evidence type="ECO:0000313" key="2">
    <source>
        <dbReference type="Proteomes" id="UP001307705"/>
    </source>
</evidence>
<reference evidence="1 2" key="1">
    <citation type="submission" date="2023-08" db="EMBL/GenBank/DDBJ databases">
        <title>Draft genome sequence of Algoriphagus taiwanensis.</title>
        <authorList>
            <person name="Takatani N."/>
            <person name="Hosokawa M."/>
            <person name="Sawabe T."/>
        </authorList>
    </citation>
    <scope>NUCLEOTIDE SEQUENCE [LARGE SCALE GENOMIC DNA]</scope>
    <source>
        <strain evidence="1 2">JCM 19755</strain>
    </source>
</reference>
<sequence>MKSLIWTTLFILLAGFSCIDEQDPLRQDLLDLDQLRSEIVALSESVSCTNSDEWKFTPMGSKACGGPERYIAYHQSVEKRFLELVGQYTFQQEEYNIKNNGVSDCMLVVAPRTVSCEGGKAVLVY</sequence>